<evidence type="ECO:0000313" key="3">
    <source>
        <dbReference type="Proteomes" id="UP000073492"/>
    </source>
</evidence>
<feature type="region of interest" description="Disordered" evidence="1">
    <location>
        <begin position="99"/>
        <end position="136"/>
    </location>
</feature>
<dbReference type="OrthoDB" id="202825at2759"/>
<dbReference type="AlphaFoldDB" id="A0A139ILP7"/>
<accession>A0A139ILP7</accession>
<keyword evidence="3" id="KW-1185">Reference proteome</keyword>
<organism evidence="2 3">
    <name type="scientific">Pseudocercospora musae</name>
    <dbReference type="NCBI Taxonomy" id="113226"/>
    <lineage>
        <taxon>Eukaryota</taxon>
        <taxon>Fungi</taxon>
        <taxon>Dikarya</taxon>
        <taxon>Ascomycota</taxon>
        <taxon>Pezizomycotina</taxon>
        <taxon>Dothideomycetes</taxon>
        <taxon>Dothideomycetidae</taxon>
        <taxon>Mycosphaerellales</taxon>
        <taxon>Mycosphaerellaceae</taxon>
        <taxon>Pseudocercospora</taxon>
    </lineage>
</organism>
<dbReference type="Proteomes" id="UP000073492">
    <property type="component" value="Unassembled WGS sequence"/>
</dbReference>
<name>A0A139ILP7_9PEZI</name>
<dbReference type="EMBL" id="LFZO01000055">
    <property type="protein sequence ID" value="KXT15575.1"/>
    <property type="molecule type" value="Genomic_DNA"/>
</dbReference>
<comment type="caution">
    <text evidence="2">The sequence shown here is derived from an EMBL/GenBank/DDBJ whole genome shotgun (WGS) entry which is preliminary data.</text>
</comment>
<evidence type="ECO:0000313" key="2">
    <source>
        <dbReference type="EMBL" id="KXT15575.1"/>
    </source>
</evidence>
<protein>
    <submittedName>
        <fullName evidence="2">Uncharacterized protein</fullName>
    </submittedName>
</protein>
<gene>
    <name evidence="2" type="ORF">AC579_9963</name>
</gene>
<feature type="region of interest" description="Disordered" evidence="1">
    <location>
        <begin position="271"/>
        <end position="298"/>
    </location>
</feature>
<reference evidence="2 3" key="1">
    <citation type="submission" date="2015-07" db="EMBL/GenBank/DDBJ databases">
        <title>Comparative genomics of the Sigatoka disease complex on banana suggests a link between parallel evolutionary changes in Pseudocercospora fijiensis and Pseudocercospora eumusae and increased virulence on the banana host.</title>
        <authorList>
            <person name="Chang T.-C."/>
            <person name="Salvucci A."/>
            <person name="Crous P.W."/>
            <person name="Stergiopoulos I."/>
        </authorList>
    </citation>
    <scope>NUCLEOTIDE SEQUENCE [LARGE SCALE GENOMIC DNA]</scope>
    <source>
        <strain evidence="2 3">CBS 116634</strain>
    </source>
</reference>
<evidence type="ECO:0000256" key="1">
    <source>
        <dbReference type="SAM" id="MobiDB-lite"/>
    </source>
</evidence>
<proteinExistence type="predicted"/>
<sequence>MAAHEKGPVCPSPQAIAFAISVVGSKPPELTVAQYIRLLRQHIAKGRKENALSSAYRHLDRSSFWRSEFDRMKGALQASESQAVHLQLEIEKLKTKVEHLKSSAPTKKRKKQDIDTIPVPRSPKRPKRESSPPRALSAALDFSIEAEYHDAGELGKTLLHGVYAMITAAKGHPDLDENEIAHHLIHATSTLTLVVQREVERIMTEGVSDDKLLRNALTVCSRAAGAVILAHNKLGPSSSCAGKATHAIVMMFKKFVRDFDLLTAAEVDAPTDRERHAEASSPAKTKGKGKTGRSTNIRSTPRLSLYTNFLASTIDRLNPNKETHKDLYEGFAYCLLDRLGDRLYTAVFGRRRASTLENEIMKGAAADFAHDEQAQLSKGSNENDQKQMRLEAPYLMHLLNRLMLTAPGFLGSTKGRNNNAKSATKHSLTLSARESLQRTLVSCVFGVQEEDDDDLFKDCLRMPNARMDSIPLPKIKEAGVQDWFKDELWKLLGWEILAKEGEL</sequence>